<reference evidence="10 11" key="1">
    <citation type="submission" date="2024-10" db="EMBL/GenBank/DDBJ databases">
        <title>Whole genome of Pseudomonas sp Strain RB5.</title>
        <authorList>
            <person name="Selami N."/>
        </authorList>
    </citation>
    <scope>NUCLEOTIDE SEQUENCE [LARGE SCALE GENOMIC DNA]</scope>
    <source>
        <strain evidence="10 11">RB5</strain>
    </source>
</reference>
<feature type="region of interest" description="Adenylyl removase" evidence="7">
    <location>
        <begin position="1"/>
        <end position="458"/>
    </location>
</feature>
<keyword evidence="5 7" id="KW-0460">Magnesium</keyword>
<feature type="domain" description="PII-uridylyltransferase/Glutamine-synthetase adenylyltransferase" evidence="9">
    <location>
        <begin position="849"/>
        <end position="947"/>
    </location>
</feature>
<dbReference type="EMBL" id="JBIEIL010000004">
    <property type="protein sequence ID" value="MFG6204714.1"/>
    <property type="molecule type" value="Genomic_DNA"/>
</dbReference>
<proteinExistence type="inferred from homology"/>
<dbReference type="EC" id="2.7.7.42" evidence="7"/>
<feature type="domain" description="Glutamate-ammonia ligase adenylyltransferase repeated" evidence="8">
    <location>
        <begin position="574"/>
        <end position="827"/>
    </location>
</feature>
<comment type="similarity">
    <text evidence="7">Belongs to the GlnE family.</text>
</comment>
<comment type="cofactor">
    <cofactor evidence="7">
        <name>Mg(2+)</name>
        <dbReference type="ChEBI" id="CHEBI:18420"/>
    </cofactor>
</comment>
<dbReference type="GO" id="GO:0008882">
    <property type="term" value="F:[glutamate-ammonia-ligase] adenylyltransferase activity"/>
    <property type="evidence" value="ECO:0007669"/>
    <property type="project" value="UniProtKB-EC"/>
</dbReference>
<dbReference type="InterPro" id="IPR005190">
    <property type="entry name" value="GlnE_rpt_dom"/>
</dbReference>
<dbReference type="CDD" id="cd05401">
    <property type="entry name" value="NT_GlnE_GlnD_like"/>
    <property type="match status" value="2"/>
</dbReference>
<keyword evidence="11" id="KW-1185">Reference proteome</keyword>
<dbReference type="Pfam" id="PF03710">
    <property type="entry name" value="GlnE"/>
    <property type="match status" value="2"/>
</dbReference>
<feature type="domain" description="Glutamate-ammonia ligase adenylyltransferase repeated" evidence="8">
    <location>
        <begin position="45"/>
        <end position="294"/>
    </location>
</feature>
<dbReference type="Pfam" id="PF08335">
    <property type="entry name" value="GlnD_UR_UTase"/>
    <property type="match status" value="2"/>
</dbReference>
<evidence type="ECO:0000259" key="9">
    <source>
        <dbReference type="Pfam" id="PF08335"/>
    </source>
</evidence>
<evidence type="ECO:0000256" key="5">
    <source>
        <dbReference type="ARBA" id="ARBA00022842"/>
    </source>
</evidence>
<evidence type="ECO:0000256" key="7">
    <source>
        <dbReference type="HAMAP-Rule" id="MF_00802"/>
    </source>
</evidence>
<keyword evidence="3 7" id="KW-0547">Nucleotide-binding</keyword>
<dbReference type="Proteomes" id="UP001605918">
    <property type="component" value="Unassembled WGS sequence"/>
</dbReference>
<evidence type="ECO:0000256" key="4">
    <source>
        <dbReference type="ARBA" id="ARBA00022840"/>
    </source>
</evidence>
<comment type="catalytic activity">
    <reaction evidence="7">
        <text>[glutamine synthetase]-O(4)-(5'-adenylyl)-L-tyrosine + phosphate = [glutamine synthetase]-L-tyrosine + ADP</text>
        <dbReference type="Rhea" id="RHEA:43716"/>
        <dbReference type="Rhea" id="RHEA-COMP:10660"/>
        <dbReference type="Rhea" id="RHEA-COMP:10661"/>
        <dbReference type="ChEBI" id="CHEBI:43474"/>
        <dbReference type="ChEBI" id="CHEBI:46858"/>
        <dbReference type="ChEBI" id="CHEBI:83624"/>
        <dbReference type="ChEBI" id="CHEBI:456216"/>
        <dbReference type="EC" id="2.7.7.89"/>
    </reaction>
</comment>
<dbReference type="SUPFAM" id="SSF81301">
    <property type="entry name" value="Nucleotidyltransferase"/>
    <property type="match status" value="2"/>
</dbReference>
<evidence type="ECO:0000256" key="3">
    <source>
        <dbReference type="ARBA" id="ARBA00022741"/>
    </source>
</evidence>
<dbReference type="Gene3D" id="3.30.460.10">
    <property type="entry name" value="Beta Polymerase, domain 2"/>
    <property type="match status" value="2"/>
</dbReference>
<comment type="catalytic activity">
    <reaction evidence="7">
        <text>[glutamine synthetase]-L-tyrosine + ATP = [glutamine synthetase]-O(4)-(5'-adenylyl)-L-tyrosine + diphosphate</text>
        <dbReference type="Rhea" id="RHEA:18589"/>
        <dbReference type="Rhea" id="RHEA-COMP:10660"/>
        <dbReference type="Rhea" id="RHEA-COMP:10661"/>
        <dbReference type="ChEBI" id="CHEBI:30616"/>
        <dbReference type="ChEBI" id="CHEBI:33019"/>
        <dbReference type="ChEBI" id="CHEBI:46858"/>
        <dbReference type="ChEBI" id="CHEBI:83624"/>
        <dbReference type="EC" id="2.7.7.42"/>
    </reaction>
</comment>
<keyword evidence="1 7" id="KW-0808">Transferase</keyword>
<dbReference type="Gene3D" id="1.20.120.330">
    <property type="entry name" value="Nucleotidyltransferases domain 2"/>
    <property type="match status" value="2"/>
</dbReference>
<evidence type="ECO:0000256" key="2">
    <source>
        <dbReference type="ARBA" id="ARBA00022695"/>
    </source>
</evidence>
<dbReference type="NCBIfam" id="NF008292">
    <property type="entry name" value="PRK11072.1"/>
    <property type="match status" value="1"/>
</dbReference>
<evidence type="ECO:0000313" key="11">
    <source>
        <dbReference type="Proteomes" id="UP001605918"/>
    </source>
</evidence>
<comment type="function">
    <text evidence="7">Involved in the regulation of glutamine synthetase GlnA, a key enzyme in the process to assimilate ammonia. When cellular nitrogen levels are high, the C-terminal adenylyl transferase (AT) inactivates GlnA by covalent transfer of an adenylyl group from ATP to specific tyrosine residue of GlnA, thus reducing its activity. Conversely, when nitrogen levels are low, the N-terminal adenylyl removase (AR) activates GlnA by removing the adenylyl group by phosphorolysis, increasing its activity. The regulatory region of GlnE binds the signal transduction protein PII (GlnB) which indicates the nitrogen status of the cell.</text>
</comment>
<dbReference type="HAMAP" id="MF_00802">
    <property type="entry name" value="GlnE"/>
    <property type="match status" value="1"/>
</dbReference>
<feature type="region of interest" description="Adenylyl transferase" evidence="7">
    <location>
        <begin position="469"/>
        <end position="979"/>
    </location>
</feature>
<accession>A0ABW7DDH3</accession>
<evidence type="ECO:0000256" key="6">
    <source>
        <dbReference type="ARBA" id="ARBA00023268"/>
    </source>
</evidence>
<dbReference type="InterPro" id="IPR013546">
    <property type="entry name" value="PII_UdlTrfase/GS_AdlTrfase"/>
</dbReference>
<feature type="domain" description="PII-uridylyltransferase/Glutamine-synthetase adenylyltransferase" evidence="9">
    <location>
        <begin position="315"/>
        <end position="453"/>
    </location>
</feature>
<organism evidence="10 11">
    <name type="scientific">Pseudomonas retamae</name>
    <dbReference type="NCBI Taxonomy" id="702110"/>
    <lineage>
        <taxon>Bacteria</taxon>
        <taxon>Pseudomonadati</taxon>
        <taxon>Pseudomonadota</taxon>
        <taxon>Gammaproteobacteria</taxon>
        <taxon>Pseudomonadales</taxon>
        <taxon>Pseudomonadaceae</taxon>
        <taxon>Pseudomonas</taxon>
    </lineage>
</organism>
<evidence type="ECO:0000259" key="8">
    <source>
        <dbReference type="Pfam" id="PF03710"/>
    </source>
</evidence>
<name>A0ABW7DDH3_9PSED</name>
<dbReference type="GO" id="GO:0047388">
    <property type="term" value="F:[glutamine synthetase]-adenylyl-L-tyrosine phosphorylase activity"/>
    <property type="evidence" value="ECO:0007669"/>
    <property type="project" value="UniProtKB-EC"/>
</dbReference>
<evidence type="ECO:0000256" key="1">
    <source>
        <dbReference type="ARBA" id="ARBA00022679"/>
    </source>
</evidence>
<keyword evidence="2 7" id="KW-0548">Nucleotidyltransferase</keyword>
<gene>
    <name evidence="7 10" type="primary">glnE</name>
    <name evidence="10" type="ORF">ACGSLL_10090</name>
</gene>
<dbReference type="Gene3D" id="1.20.120.1510">
    <property type="match status" value="1"/>
</dbReference>
<dbReference type="RefSeq" id="WP_394505415.1">
    <property type="nucleotide sequence ID" value="NZ_JBIEIL010000004.1"/>
</dbReference>
<dbReference type="SUPFAM" id="SSF81593">
    <property type="entry name" value="Nucleotidyltransferase substrate binding subunit/domain"/>
    <property type="match status" value="2"/>
</dbReference>
<sequence>MTLPVLAELPAILLPLVNRSEQSFRTAVAALDDDHGLATWTSERWAQFARVTAASEFVIEQSVRDPLMLLALVQSGELDRAFAPGELCAQIAAAVNAAQNEDELGRALRRQRARHQVRIIWRDLTRQADVVQTCRDLSDMADATIDQAYQWLYSRHCEQFGTPTGRRSGLPQQMVILGMGKLGAVELNLSSDIDLIFAYPEGGETVGVKRSLDNQEFFIRLGQRLIKALDPMTVDGFVFRVDMRLRPYGSSGALVLSFNALEQYYQDQGRDWERYAMIKARVVAGDQAAGAQLLDMLRPFVYRRYLDFSAIEALRTMKQLIQQEVRRKGMADNIKLGSGGIREVEFIAQAFQLIHGGRDLSLQQRPLLKVLSTLEGQGYLPPAVISELREGYEFLRYTEHAIQAIADRQTQMLPDSAQDQARIAFMLGFADWNAFHEKLMFWRGRVAWHFAQVIADPDEEEGAESEVVVGGEWLPLWEEAQDEEAACRQLQEAGFADASKALKALAGLRSSPQLRAMQWLGRERLDAFIPRLLAQAVEHANPDLVLERVLPLVEAVARRSAYLVLLTENPGALRRLLTLCAASPWIAEQITRFPLLLDELLNEGRLFKPPLAPELAAELRERLTRIPEDDLEQQMEALRHFKLAHRLRVAASEIAGSLPLMKVSDYLTWLAEAILEQVLALAWRQTVAKYGTPLRTDGTLCDPGFIIVGYGKVGGLELGHGSDLDLVFIHDGDPQAETDGPKSIDGAQFFTRLGQRIIHLLTAQTNSGQLYEVDMRLRPSGAAGLLVSSLGAFARYQENEAWTWEHQALVRARVLVGSQDVGQAFEKVRAQVLGKARDLAKLQQEVSEMRAKMRDNLGTKATAAGTAANAFEATASFDLKQDAGGIVDIEFMVQYAALAWSQSHPPLLRWTDNIRILEELEHAGLMPAEDASLLREAYKAYRSGAHRQALQKDAGVIPGDQFAEERRQVMRIWRELGLS</sequence>
<comment type="caution">
    <text evidence="10">The sequence shown here is derived from an EMBL/GenBank/DDBJ whole genome shotgun (WGS) entry which is preliminary data.</text>
</comment>
<dbReference type="PANTHER" id="PTHR30621:SF0">
    <property type="entry name" value="BIFUNCTIONAL GLUTAMINE SYNTHETASE ADENYLYLTRANSFERASE_ADENYLYL-REMOVING ENZYME"/>
    <property type="match status" value="1"/>
</dbReference>
<dbReference type="EC" id="2.7.7.89" evidence="7"/>
<evidence type="ECO:0000313" key="10">
    <source>
        <dbReference type="EMBL" id="MFG6204714.1"/>
    </source>
</evidence>
<dbReference type="PANTHER" id="PTHR30621">
    <property type="entry name" value="GLUTAMINE SYNTHETASE ADENYLYLTRANSFERASE"/>
    <property type="match status" value="1"/>
</dbReference>
<dbReference type="InterPro" id="IPR043519">
    <property type="entry name" value="NT_sf"/>
</dbReference>
<protein>
    <recommendedName>
        <fullName evidence="7">Bifunctional glutamine synthetase adenylyltransferase/adenylyl-removing enzyme</fullName>
    </recommendedName>
    <alternativeName>
        <fullName evidence="7">ATP:glutamine synthetase adenylyltransferase</fullName>
    </alternativeName>
    <alternativeName>
        <fullName evidence="7">ATase</fullName>
    </alternativeName>
    <domain>
        <recommendedName>
            <fullName evidence="7">Glutamine synthetase adenylyl-L-tyrosine phosphorylase</fullName>
            <ecNumber evidence="7">2.7.7.89</ecNumber>
        </recommendedName>
        <alternativeName>
            <fullName evidence="7">Adenylyl removase</fullName>
            <shortName evidence="7">AR</shortName>
            <shortName evidence="7">AT-N</shortName>
        </alternativeName>
    </domain>
    <domain>
        <recommendedName>
            <fullName evidence="7">Glutamine synthetase adenylyl transferase</fullName>
            <ecNumber evidence="7">2.7.7.42</ecNumber>
        </recommendedName>
        <alternativeName>
            <fullName evidence="7">Adenylyl transferase</fullName>
            <shortName evidence="7">AT</shortName>
            <shortName evidence="7">AT-C</shortName>
        </alternativeName>
    </domain>
</protein>
<dbReference type="InterPro" id="IPR023057">
    <property type="entry name" value="GlnE"/>
</dbReference>
<dbReference type="GO" id="GO:0016874">
    <property type="term" value="F:ligase activity"/>
    <property type="evidence" value="ECO:0007669"/>
    <property type="project" value="UniProtKB-KW"/>
</dbReference>
<keyword evidence="10" id="KW-0436">Ligase</keyword>
<keyword evidence="6 7" id="KW-0511">Multifunctional enzyme</keyword>
<keyword evidence="4 7" id="KW-0067">ATP-binding</keyword>